<dbReference type="GO" id="GO:0005737">
    <property type="term" value="C:cytoplasm"/>
    <property type="evidence" value="ECO:0007669"/>
    <property type="project" value="EnsemblFungi"/>
</dbReference>
<dbReference type="AlphaFoldDB" id="A7TMK4"/>
<evidence type="ECO:0000256" key="1">
    <source>
        <dbReference type="SAM" id="MobiDB-lite"/>
    </source>
</evidence>
<keyword evidence="3" id="KW-1185">Reference proteome</keyword>
<dbReference type="KEGG" id="vpo:Kpol_513p18"/>
<organism evidence="3">
    <name type="scientific">Vanderwaltozyma polyspora (strain ATCC 22028 / DSM 70294 / BCRC 21397 / CBS 2163 / NBRC 10782 / NRRL Y-8283 / UCD 57-17)</name>
    <name type="common">Kluyveromyces polysporus</name>
    <dbReference type="NCBI Taxonomy" id="436907"/>
    <lineage>
        <taxon>Eukaryota</taxon>
        <taxon>Fungi</taxon>
        <taxon>Dikarya</taxon>
        <taxon>Ascomycota</taxon>
        <taxon>Saccharomycotina</taxon>
        <taxon>Saccharomycetes</taxon>
        <taxon>Saccharomycetales</taxon>
        <taxon>Saccharomycetaceae</taxon>
        <taxon>Vanderwaltozyma</taxon>
    </lineage>
</organism>
<dbReference type="PANTHER" id="PTHR28031:SF1">
    <property type="entry name" value="PROLINE-RICH PROTEIN HUA1"/>
    <property type="match status" value="1"/>
</dbReference>
<dbReference type="Gene3D" id="6.20.20.10">
    <property type="match status" value="1"/>
</dbReference>
<reference evidence="2" key="1">
    <citation type="journal article" date="2007" name="Proc. Natl. Acad. Sci. U.S.A.">
        <title>Independent sorting-out of thousands of duplicated gene pairs in two yeast species descended from a whole-genome duplication.</title>
        <authorList>
            <person name="Scannell D.R."/>
            <person name="Frank A.C."/>
            <person name="Conant G.C."/>
            <person name="Byrne K.P."/>
            <person name="Woolfit M."/>
            <person name="Wolfe K.H."/>
        </authorList>
    </citation>
    <scope>NUCLEOTIDE SEQUENCE [LARGE SCALE GENOMIC DNA]</scope>
</reference>
<evidence type="ECO:0000313" key="2">
    <source>
        <dbReference type="EMBL" id="EDO16502.1"/>
    </source>
</evidence>
<sequence>MSRDSQDESLPSYDDVLKQDSLKSNSPVSQERPPKPPARPKNKPSKSSSSTSRPPASSYPRPLTSTKPTSAPLNNSGRPPANGLPWVYPSNYYCQKCGNTGYKFKNGRSCKTCWRRFAPSNNVNPTYTNASSKYGNSSFYRPAYQTTQVSGYQPALAGQARPLMVRPGDPRLGGVVCGECRGSGRIRFFLDEDLCPLCGGIGRIVPNNGARVTY</sequence>
<dbReference type="EMBL" id="DS480423">
    <property type="protein sequence ID" value="EDO16502.1"/>
    <property type="molecule type" value="Genomic_DNA"/>
</dbReference>
<evidence type="ECO:0000313" key="3">
    <source>
        <dbReference type="Proteomes" id="UP000000267"/>
    </source>
</evidence>
<dbReference type="FunCoup" id="A7TMK4">
    <property type="interactions" value="61"/>
</dbReference>
<dbReference type="GeneID" id="5544671"/>
<dbReference type="InParanoid" id="A7TMK4"/>
<gene>
    <name evidence="2" type="ORF">Kpol_513p18</name>
</gene>
<feature type="compositionally biased region" description="Low complexity" evidence="1">
    <location>
        <begin position="45"/>
        <end position="62"/>
    </location>
</feature>
<dbReference type="OrthoDB" id="2405700at2759"/>
<proteinExistence type="predicted"/>
<dbReference type="PANTHER" id="PTHR28031">
    <property type="entry name" value="PROLINE-RICH PROTEIN HUA1"/>
    <property type="match status" value="1"/>
</dbReference>
<dbReference type="PhylomeDB" id="A7TMK4"/>
<accession>A7TMK4</accession>
<dbReference type="Proteomes" id="UP000000267">
    <property type="component" value="Unassembled WGS sequence"/>
</dbReference>
<name>A7TMK4_VANPO</name>
<dbReference type="HOGENOM" id="CLU_078573_1_0_1"/>
<protein>
    <submittedName>
        <fullName evidence="2">Uncharacterized protein</fullName>
    </submittedName>
</protein>
<dbReference type="eggNOG" id="ENOG502S12N">
    <property type="taxonomic scope" value="Eukaryota"/>
</dbReference>
<dbReference type="InterPro" id="IPR038910">
    <property type="entry name" value="Hua1-like"/>
</dbReference>
<feature type="region of interest" description="Disordered" evidence="1">
    <location>
        <begin position="1"/>
        <end position="81"/>
    </location>
</feature>
<dbReference type="OMA" id="GMVHFLF"/>
<dbReference type="STRING" id="436907.A7TMK4"/>
<feature type="compositionally biased region" description="Polar residues" evidence="1">
    <location>
        <begin position="63"/>
        <end position="77"/>
    </location>
</feature>
<dbReference type="RefSeq" id="XP_001644360.1">
    <property type="nucleotide sequence ID" value="XM_001644310.1"/>
</dbReference>